<dbReference type="InterPro" id="IPR036864">
    <property type="entry name" value="Zn2-C6_fun-type_DNA-bd_sf"/>
</dbReference>
<feature type="compositionally biased region" description="Polar residues" evidence="3">
    <location>
        <begin position="98"/>
        <end position="110"/>
    </location>
</feature>
<feature type="region of interest" description="Disordered" evidence="3">
    <location>
        <begin position="57"/>
        <end position="111"/>
    </location>
</feature>
<reference evidence="5" key="1">
    <citation type="submission" date="2021-01" db="EMBL/GenBank/DDBJ databases">
        <authorList>
            <person name="Kaushik A."/>
        </authorList>
    </citation>
    <scope>NUCLEOTIDE SEQUENCE</scope>
    <source>
        <strain evidence="5">AG6-10EEA</strain>
    </source>
</reference>
<dbReference type="Proteomes" id="UP000663853">
    <property type="component" value="Unassembled WGS sequence"/>
</dbReference>
<dbReference type="SUPFAM" id="SSF57701">
    <property type="entry name" value="Zn2/Cys6 DNA-binding domain"/>
    <property type="match status" value="1"/>
</dbReference>
<dbReference type="InterPro" id="IPR021858">
    <property type="entry name" value="Fun_TF"/>
</dbReference>
<dbReference type="CDD" id="cd00067">
    <property type="entry name" value="GAL4"/>
    <property type="match status" value="1"/>
</dbReference>
<dbReference type="EMBL" id="CAJMXA010000335">
    <property type="protein sequence ID" value="CAE6426541.1"/>
    <property type="molecule type" value="Genomic_DNA"/>
</dbReference>
<proteinExistence type="predicted"/>
<dbReference type="Gene3D" id="4.10.240.10">
    <property type="entry name" value="Zn(2)-C6 fungal-type DNA-binding domain"/>
    <property type="match status" value="1"/>
</dbReference>
<evidence type="ECO:0000256" key="2">
    <source>
        <dbReference type="ARBA" id="ARBA00023242"/>
    </source>
</evidence>
<dbReference type="InterPro" id="IPR001138">
    <property type="entry name" value="Zn2Cys6_DnaBD"/>
</dbReference>
<evidence type="ECO:0000259" key="4">
    <source>
        <dbReference type="PROSITE" id="PS50048"/>
    </source>
</evidence>
<comment type="caution">
    <text evidence="5">The sequence shown here is derived from an EMBL/GenBank/DDBJ whole genome shotgun (WGS) entry which is preliminary data.</text>
</comment>
<protein>
    <recommendedName>
        <fullName evidence="4">Zn(2)-C6 fungal-type domain-containing protein</fullName>
    </recommendedName>
</protein>
<dbReference type="Pfam" id="PF11951">
    <property type="entry name" value="Fungal_trans_2"/>
    <property type="match status" value="1"/>
</dbReference>
<evidence type="ECO:0000256" key="3">
    <source>
        <dbReference type="SAM" id="MobiDB-lite"/>
    </source>
</evidence>
<feature type="domain" description="Zn(2)-C6 fungal-type" evidence="4">
    <location>
        <begin position="13"/>
        <end position="41"/>
    </location>
</feature>
<dbReference type="AlphaFoldDB" id="A0A8H2XKQ4"/>
<gene>
    <name evidence="5" type="ORF">RDB_LOCUS18829</name>
</gene>
<dbReference type="GO" id="GO:0005634">
    <property type="term" value="C:nucleus"/>
    <property type="evidence" value="ECO:0007669"/>
    <property type="project" value="UniProtKB-SubCell"/>
</dbReference>
<evidence type="ECO:0000313" key="5">
    <source>
        <dbReference type="EMBL" id="CAE6426541.1"/>
    </source>
</evidence>
<accession>A0A8H2XKQ4</accession>
<comment type="subcellular location">
    <subcellularLocation>
        <location evidence="1">Nucleus</location>
    </subcellularLocation>
</comment>
<feature type="compositionally biased region" description="Basic and acidic residues" evidence="3">
    <location>
        <begin position="78"/>
        <end position="97"/>
    </location>
</feature>
<organism evidence="5 6">
    <name type="scientific">Rhizoctonia solani</name>
    <dbReference type="NCBI Taxonomy" id="456999"/>
    <lineage>
        <taxon>Eukaryota</taxon>
        <taxon>Fungi</taxon>
        <taxon>Dikarya</taxon>
        <taxon>Basidiomycota</taxon>
        <taxon>Agaricomycotina</taxon>
        <taxon>Agaricomycetes</taxon>
        <taxon>Cantharellales</taxon>
        <taxon>Ceratobasidiaceae</taxon>
        <taxon>Rhizoctonia</taxon>
    </lineage>
</organism>
<dbReference type="PANTHER" id="PTHR37534:SF46">
    <property type="entry name" value="ZN(II)2CYS6 TRANSCRIPTION FACTOR (EUROFUNG)"/>
    <property type="match status" value="1"/>
</dbReference>
<keyword evidence="2" id="KW-0539">Nucleus</keyword>
<dbReference type="GO" id="GO:0000981">
    <property type="term" value="F:DNA-binding transcription factor activity, RNA polymerase II-specific"/>
    <property type="evidence" value="ECO:0007669"/>
    <property type="project" value="InterPro"/>
</dbReference>
<dbReference type="GO" id="GO:0008270">
    <property type="term" value="F:zinc ion binding"/>
    <property type="evidence" value="ECO:0007669"/>
    <property type="project" value="InterPro"/>
</dbReference>
<name>A0A8H2XKQ4_9AGAM</name>
<evidence type="ECO:0000313" key="6">
    <source>
        <dbReference type="Proteomes" id="UP000663853"/>
    </source>
</evidence>
<dbReference type="Pfam" id="PF00172">
    <property type="entry name" value="Zn_clus"/>
    <property type="match status" value="1"/>
</dbReference>
<dbReference type="SMART" id="SM00066">
    <property type="entry name" value="GAL4"/>
    <property type="match status" value="1"/>
</dbReference>
<sequence>MTSKSRPGPLGASCLTCKRRHKKCDQRQPTCVRCENGRFECLGYNHNRKPIVHTTELEGLHQSRGQESQTPFPRPISSRHECDSRDMDDNTLTREQPEGTSAISPPSRLSISPGFKSGISGLCMSISDSTPTPVSSQARKVEDYLRLFATRSSCRSTDGPTLILRKIINFQAQSPYSPLDPLRTFFDSQWFVEYIIGQSDKLTDSWYLKPVNCPRKRLQKDAVLRLQNSNLTRWVALVGMGVLESVIKGDMSQLRLHNFWIGHIEGSLKRELLLDLAPHEARDRHSDLVHITLLKTMLIHSSNTYQVLRSVTPAFLQLAFSDPALWSSNFSLTSVPLSTILTSEAHELAYFALIDCASATAFGLPQQVEYDTTIHSSPGYYSSHQWAHSSPTEFQLVLADINACRDGSPNARDWRDIENWLLAWQSRSGEHAFTDSWMTVAWYAVQESWRLALLAYLYLAVCDTPSDDVRVQSCIKQVLQVIGTLKQREPPDANLSFFIQYLIVGICARSESHRKIVRDKLSAFNVTKLWSMRASDFVPVLDHLWHGAAAGGRPIKWSDYMRSREAVLPVLL</sequence>
<dbReference type="PANTHER" id="PTHR37534">
    <property type="entry name" value="TRANSCRIPTIONAL ACTIVATOR PROTEIN UGA3"/>
    <property type="match status" value="1"/>
</dbReference>
<dbReference type="PROSITE" id="PS00463">
    <property type="entry name" value="ZN2_CY6_FUNGAL_1"/>
    <property type="match status" value="1"/>
</dbReference>
<dbReference type="PROSITE" id="PS50048">
    <property type="entry name" value="ZN2_CY6_FUNGAL_2"/>
    <property type="match status" value="1"/>
</dbReference>
<evidence type="ECO:0000256" key="1">
    <source>
        <dbReference type="ARBA" id="ARBA00004123"/>
    </source>
</evidence>